<gene>
    <name evidence="1" type="ORF">PENTCL1PPCAC_3498</name>
</gene>
<comment type="caution">
    <text evidence="1">The sequence shown here is derived from an EMBL/GenBank/DDBJ whole genome shotgun (WGS) entry which is preliminary data.</text>
</comment>
<proteinExistence type="predicted"/>
<name>A0AAV5SGK1_9BILA</name>
<keyword evidence="2" id="KW-1185">Reference proteome</keyword>
<dbReference type="Proteomes" id="UP001432027">
    <property type="component" value="Unassembled WGS sequence"/>
</dbReference>
<accession>A0AAV5SGK1</accession>
<protein>
    <submittedName>
        <fullName evidence="1">Uncharacterized protein</fullName>
    </submittedName>
</protein>
<evidence type="ECO:0000313" key="2">
    <source>
        <dbReference type="Proteomes" id="UP001432027"/>
    </source>
</evidence>
<dbReference type="AlphaFoldDB" id="A0AAV5SGK1"/>
<reference evidence="1" key="1">
    <citation type="submission" date="2023-10" db="EMBL/GenBank/DDBJ databases">
        <title>Genome assembly of Pristionchus species.</title>
        <authorList>
            <person name="Yoshida K."/>
            <person name="Sommer R.J."/>
        </authorList>
    </citation>
    <scope>NUCLEOTIDE SEQUENCE</scope>
    <source>
        <strain evidence="1">RS0144</strain>
    </source>
</reference>
<sequence>SFLFDLSRTCKSVYMFDEYCDEGCDNVSLDAIQKLCKDMMEGATKLRSLAMGLPKNRCIKFLKLVEITYRDGWLYSDRNIEAYKVIVLLDEEEEEEDYGSNHGNIFNGNIEIRLFMKVDDGDVFNTIVLISILIYDTPESLEKAKAVDEYHVRIDLPSN</sequence>
<feature type="non-terminal residue" evidence="1">
    <location>
        <position position="1"/>
    </location>
</feature>
<dbReference type="EMBL" id="BTSX01000001">
    <property type="protein sequence ID" value="GMS81323.1"/>
    <property type="molecule type" value="Genomic_DNA"/>
</dbReference>
<evidence type="ECO:0000313" key="1">
    <source>
        <dbReference type="EMBL" id="GMS81323.1"/>
    </source>
</evidence>
<organism evidence="1 2">
    <name type="scientific">Pristionchus entomophagus</name>
    <dbReference type="NCBI Taxonomy" id="358040"/>
    <lineage>
        <taxon>Eukaryota</taxon>
        <taxon>Metazoa</taxon>
        <taxon>Ecdysozoa</taxon>
        <taxon>Nematoda</taxon>
        <taxon>Chromadorea</taxon>
        <taxon>Rhabditida</taxon>
        <taxon>Rhabditina</taxon>
        <taxon>Diplogasteromorpha</taxon>
        <taxon>Diplogasteroidea</taxon>
        <taxon>Neodiplogasteridae</taxon>
        <taxon>Pristionchus</taxon>
    </lineage>
</organism>